<organism evidence="2 3">
    <name type="scientific">Chryseobacterium cucumeris</name>
    <dbReference type="NCBI Taxonomy" id="1813611"/>
    <lineage>
        <taxon>Bacteria</taxon>
        <taxon>Pseudomonadati</taxon>
        <taxon>Bacteroidota</taxon>
        <taxon>Flavobacteriia</taxon>
        <taxon>Flavobacteriales</taxon>
        <taxon>Weeksellaceae</taxon>
        <taxon>Chryseobacterium group</taxon>
        <taxon>Chryseobacterium</taxon>
    </lineage>
</organism>
<dbReference type="InterPro" id="IPR016032">
    <property type="entry name" value="Sig_transdc_resp-reg_C-effctor"/>
</dbReference>
<reference evidence="2 3" key="1">
    <citation type="submission" date="2018-11" db="EMBL/GenBank/DDBJ databases">
        <title>Proposal to divide the Flavobacteriaceae and reorganize its genera based on Amino Acid Identity values calculated from whole genome sequences.</title>
        <authorList>
            <person name="Nicholson A.C."/>
            <person name="Gulvik C.A."/>
            <person name="Whitney A.M."/>
            <person name="Humrighouse B.W."/>
            <person name="Bell M."/>
            <person name="Holmes B."/>
            <person name="Steigerwalt A."/>
            <person name="Villarma A."/>
            <person name="Sheth M."/>
            <person name="Batra D."/>
            <person name="Pryor J."/>
            <person name="Bernardet J.-F."/>
            <person name="Hugo C."/>
            <person name="Kampfer P."/>
            <person name="Newman J."/>
            <person name="Mcquiston J.R."/>
        </authorList>
    </citation>
    <scope>NUCLEOTIDE SEQUENCE [LARGE SCALE GENOMIC DNA]</scope>
    <source>
        <strain evidence="2 3">G0235</strain>
    </source>
</reference>
<dbReference type="InterPro" id="IPR011990">
    <property type="entry name" value="TPR-like_helical_dom_sf"/>
</dbReference>
<dbReference type="Proteomes" id="UP000281899">
    <property type="component" value="Unassembled WGS sequence"/>
</dbReference>
<keyword evidence="1" id="KW-0472">Membrane</keyword>
<dbReference type="SUPFAM" id="SSF48452">
    <property type="entry name" value="TPR-like"/>
    <property type="match status" value="2"/>
</dbReference>
<dbReference type="InterPro" id="IPR019734">
    <property type="entry name" value="TPR_rpt"/>
</dbReference>
<feature type="transmembrane region" description="Helical" evidence="1">
    <location>
        <begin position="341"/>
        <end position="361"/>
    </location>
</feature>
<keyword evidence="3" id="KW-1185">Reference proteome</keyword>
<sequence length="492" mass="58426">MMMKSLKNFNRIIYCLVFTCGCSKLFPQHYSIQQIDTLLIKTNEELRTQISNKDLIIWNQKIIKEAQQNNYPKGEAWGYANIANRLWLTGEFKKAIEYLNDAEEKSKDINDDFLAGKINQEYSQVYNRMNLPKMALGYNSKAMKFALRLKKDNQNCRFFLRYVYSTRASYFDGVEQSDSSLVYLHKAMKIDLNPLDIALIAYHYTKYDRNLDSANYYFKKSLDLIETKRFKHNKYQRAVILYNYGFFLYVQKKNNEAIDIYQQSLELAKEVNRPYLVLDNYRWLATVYKDLKESEKESEYLSKATSLKDSLDNDQSKAITLAFNKISKKEEEKQKNKFLSFFWYGGVLFVLIFLLSLYFYLQFKRKKKRLIESKTIILRQEEEAKILKRKLNENHEQIIQLAKKNDVGFLALFQETYPEVCQQLLKINANLSPSDLSFCAMIWLGFSSKEMAQYSSMEHRSVQTKKYRLRKKLHLEAQTDLYQFIRSISEVK</sequence>
<keyword evidence="1" id="KW-0812">Transmembrane</keyword>
<proteinExistence type="predicted"/>
<comment type="caution">
    <text evidence="2">The sequence shown here is derived from an EMBL/GenBank/DDBJ whole genome shotgun (WGS) entry which is preliminary data.</text>
</comment>
<protein>
    <submittedName>
        <fullName evidence="2">Tetratricopeptide repeat protein</fullName>
    </submittedName>
</protein>
<dbReference type="Pfam" id="PF13424">
    <property type="entry name" value="TPR_12"/>
    <property type="match status" value="1"/>
</dbReference>
<evidence type="ECO:0000256" key="1">
    <source>
        <dbReference type="SAM" id="Phobius"/>
    </source>
</evidence>
<gene>
    <name evidence="2" type="ORF">EGI15_06095</name>
</gene>
<evidence type="ECO:0000313" key="3">
    <source>
        <dbReference type="Proteomes" id="UP000281899"/>
    </source>
</evidence>
<keyword evidence="1" id="KW-1133">Transmembrane helix</keyword>
<dbReference type="PROSITE" id="PS51257">
    <property type="entry name" value="PROKAR_LIPOPROTEIN"/>
    <property type="match status" value="1"/>
</dbReference>
<accession>A0ABX9XDA2</accession>
<dbReference type="SMART" id="SM00028">
    <property type="entry name" value="TPR"/>
    <property type="match status" value="3"/>
</dbReference>
<name>A0ABX9XDA2_9FLAO</name>
<evidence type="ECO:0000313" key="2">
    <source>
        <dbReference type="EMBL" id="ROH95415.1"/>
    </source>
</evidence>
<dbReference type="EMBL" id="RJTW01000003">
    <property type="protein sequence ID" value="ROH95415.1"/>
    <property type="molecule type" value="Genomic_DNA"/>
</dbReference>
<dbReference type="SUPFAM" id="SSF46894">
    <property type="entry name" value="C-terminal effector domain of the bipartite response regulators"/>
    <property type="match status" value="1"/>
</dbReference>
<dbReference type="Gene3D" id="1.25.40.10">
    <property type="entry name" value="Tetratricopeptide repeat domain"/>
    <property type="match status" value="2"/>
</dbReference>